<dbReference type="AlphaFoldDB" id="A0A1G6DHC2"/>
<accession>A0A1G6DHC2</accession>
<feature type="domain" description="DUF6866" evidence="1">
    <location>
        <begin position="8"/>
        <end position="159"/>
    </location>
</feature>
<proteinExistence type="predicted"/>
<gene>
    <name evidence="3" type="ORF">SAMN05660653_02136</name>
</gene>
<evidence type="ECO:0000259" key="1">
    <source>
        <dbReference type="Pfam" id="PF21739"/>
    </source>
</evidence>
<organism evidence="3 4">
    <name type="scientific">Desulfonatronum thiosulfatophilum</name>
    <dbReference type="NCBI Taxonomy" id="617002"/>
    <lineage>
        <taxon>Bacteria</taxon>
        <taxon>Pseudomonadati</taxon>
        <taxon>Thermodesulfobacteriota</taxon>
        <taxon>Desulfovibrionia</taxon>
        <taxon>Desulfovibrionales</taxon>
        <taxon>Desulfonatronaceae</taxon>
        <taxon>Desulfonatronum</taxon>
    </lineage>
</organism>
<dbReference type="OrthoDB" id="9777679at2"/>
<dbReference type="NCBIfam" id="NF045620">
    <property type="entry name" value="Sfum_1244_fam"/>
    <property type="match status" value="1"/>
</dbReference>
<dbReference type="InterPro" id="IPR049200">
    <property type="entry name" value="DUF6866_C"/>
</dbReference>
<dbReference type="EMBL" id="FMXO01000012">
    <property type="protein sequence ID" value="SDB44522.1"/>
    <property type="molecule type" value="Genomic_DNA"/>
</dbReference>
<feature type="domain" description="DUF6866" evidence="2">
    <location>
        <begin position="165"/>
        <end position="353"/>
    </location>
</feature>
<dbReference type="STRING" id="617002.SAMN05660653_02136"/>
<dbReference type="Pfam" id="PF21740">
    <property type="entry name" value="DUF6866_C"/>
    <property type="match status" value="1"/>
</dbReference>
<dbReference type="InterPro" id="IPR049199">
    <property type="entry name" value="DUF6866_N"/>
</dbReference>
<dbReference type="Pfam" id="PF21739">
    <property type="entry name" value="DUF6866_N"/>
    <property type="match status" value="1"/>
</dbReference>
<evidence type="ECO:0000259" key="2">
    <source>
        <dbReference type="Pfam" id="PF21740"/>
    </source>
</evidence>
<evidence type="ECO:0000313" key="3">
    <source>
        <dbReference type="EMBL" id="SDB44522.1"/>
    </source>
</evidence>
<sequence length="372" mass="42758">MNPDLQFLQSQVQSNCHISDANFSGSFSLCGLLLRMRDLYKWESGLAPWEEPEHGLILEWVEQREELWAELEGQECKALKFDNACIGPFEVEEVNSRCAALGCLYGAGYVLGMKPSFFLALPVEETVINGLKIYTVEHELCRDIFVTPVMRQGDRIIARRQAMESLIWDVVQEQRPSVRPALDFALAGYGLDSRELLQRPNDFQSAYQHMVREELRIWVHHEIGEAAEDAFPGDVWHQMVANTCQTLAEVFIRAVKDLLADTHPHGLLAFMAARDSKPSLGLYLAMMRPLSKLLFMEIFRIFPEFTRTGEWSEVERVRTVAYARGRELAQKLVDVHRDSDPFHHERTVERIIEEIIRPLGILGEVDAEEMRR</sequence>
<dbReference type="Proteomes" id="UP000198771">
    <property type="component" value="Unassembled WGS sequence"/>
</dbReference>
<protein>
    <submittedName>
        <fullName evidence="3">Uncharacterized protein</fullName>
    </submittedName>
</protein>
<keyword evidence="4" id="KW-1185">Reference proteome</keyword>
<dbReference type="RefSeq" id="WP_092121267.1">
    <property type="nucleotide sequence ID" value="NZ_FMXO01000012.1"/>
</dbReference>
<dbReference type="InterPro" id="IPR054640">
    <property type="entry name" value="Sfum_1244-like"/>
</dbReference>
<name>A0A1G6DHC2_9BACT</name>
<evidence type="ECO:0000313" key="4">
    <source>
        <dbReference type="Proteomes" id="UP000198771"/>
    </source>
</evidence>
<reference evidence="3 4" key="1">
    <citation type="submission" date="2016-10" db="EMBL/GenBank/DDBJ databases">
        <authorList>
            <person name="de Groot N.N."/>
        </authorList>
    </citation>
    <scope>NUCLEOTIDE SEQUENCE [LARGE SCALE GENOMIC DNA]</scope>
    <source>
        <strain evidence="3 4">ASO4-2</strain>
    </source>
</reference>